<gene>
    <name evidence="2" type="ORF">J2S74_004849</name>
</gene>
<sequence length="264" mass="29885">MPWTNDENKADIYYEVEGSGPPIVFIHPPGMGHVTFRGQKDGLKSLFTVITPDLRGNGKSGTDDRELTMHVVAEDVVRVLDDCGIDKAYVCGYSNGGSVVLEMAINFPDRVRGMIIIGGFPEVNSFILRNEFKLGIWATSQKLMGLVSNVLAFAHEKRQENRKELQEYIKYVSPEFLEEYYRLGLAYNVTDRLKEITCPVLLIYGQRDDYVHHYKDLFDKYITGDVSMILVGNVAHQIPTKKVNALNQILKQFVAKTEQLPSFS</sequence>
<organism evidence="2 3">
    <name type="scientific">Evansella vedderi</name>
    <dbReference type="NCBI Taxonomy" id="38282"/>
    <lineage>
        <taxon>Bacteria</taxon>
        <taxon>Bacillati</taxon>
        <taxon>Bacillota</taxon>
        <taxon>Bacilli</taxon>
        <taxon>Bacillales</taxon>
        <taxon>Bacillaceae</taxon>
        <taxon>Evansella</taxon>
    </lineage>
</organism>
<dbReference type="Pfam" id="PF00561">
    <property type="entry name" value="Abhydrolase_1"/>
    <property type="match status" value="1"/>
</dbReference>
<dbReference type="PRINTS" id="PR00111">
    <property type="entry name" value="ABHYDROLASE"/>
</dbReference>
<dbReference type="PANTHER" id="PTHR43433">
    <property type="entry name" value="HYDROLASE, ALPHA/BETA FOLD FAMILY PROTEIN"/>
    <property type="match status" value="1"/>
</dbReference>
<protein>
    <submittedName>
        <fullName evidence="2">Pimeloyl-ACP methyl ester carboxylesterase</fullName>
    </submittedName>
</protein>
<dbReference type="InterPro" id="IPR000073">
    <property type="entry name" value="AB_hydrolase_1"/>
</dbReference>
<feature type="domain" description="AB hydrolase-1" evidence="1">
    <location>
        <begin position="21"/>
        <end position="161"/>
    </location>
</feature>
<dbReference type="PANTHER" id="PTHR43433:SF5">
    <property type="entry name" value="AB HYDROLASE-1 DOMAIN-CONTAINING PROTEIN"/>
    <property type="match status" value="1"/>
</dbReference>
<keyword evidence="3" id="KW-1185">Reference proteome</keyword>
<dbReference type="EMBL" id="JAUSUG010000027">
    <property type="protein sequence ID" value="MDQ0257391.1"/>
    <property type="molecule type" value="Genomic_DNA"/>
</dbReference>
<dbReference type="Proteomes" id="UP001230005">
    <property type="component" value="Unassembled WGS sequence"/>
</dbReference>
<dbReference type="RefSeq" id="WP_307331026.1">
    <property type="nucleotide sequence ID" value="NZ_JAUSUG010000027.1"/>
</dbReference>
<dbReference type="InterPro" id="IPR029058">
    <property type="entry name" value="AB_hydrolase_fold"/>
</dbReference>
<name>A0ABU0A1M3_9BACI</name>
<proteinExistence type="predicted"/>
<dbReference type="InterPro" id="IPR050471">
    <property type="entry name" value="AB_hydrolase"/>
</dbReference>
<dbReference type="Gene3D" id="3.40.50.1820">
    <property type="entry name" value="alpha/beta hydrolase"/>
    <property type="match status" value="1"/>
</dbReference>
<comment type="caution">
    <text evidence="2">The sequence shown here is derived from an EMBL/GenBank/DDBJ whole genome shotgun (WGS) entry which is preliminary data.</text>
</comment>
<evidence type="ECO:0000313" key="3">
    <source>
        <dbReference type="Proteomes" id="UP001230005"/>
    </source>
</evidence>
<dbReference type="SUPFAM" id="SSF53474">
    <property type="entry name" value="alpha/beta-Hydrolases"/>
    <property type="match status" value="1"/>
</dbReference>
<evidence type="ECO:0000259" key="1">
    <source>
        <dbReference type="Pfam" id="PF00561"/>
    </source>
</evidence>
<evidence type="ECO:0000313" key="2">
    <source>
        <dbReference type="EMBL" id="MDQ0257391.1"/>
    </source>
</evidence>
<reference evidence="2 3" key="1">
    <citation type="submission" date="2023-07" db="EMBL/GenBank/DDBJ databases">
        <title>Genomic Encyclopedia of Type Strains, Phase IV (KMG-IV): sequencing the most valuable type-strain genomes for metagenomic binning, comparative biology and taxonomic classification.</title>
        <authorList>
            <person name="Goeker M."/>
        </authorList>
    </citation>
    <scope>NUCLEOTIDE SEQUENCE [LARGE SCALE GENOMIC DNA]</scope>
    <source>
        <strain evidence="2 3">DSM 9768</strain>
    </source>
</reference>
<accession>A0ABU0A1M3</accession>